<evidence type="ECO:0000313" key="8">
    <source>
        <dbReference type="EMBL" id="NYG36594.1"/>
    </source>
</evidence>
<dbReference type="RefSeq" id="WP_343036976.1">
    <property type="nucleotide sequence ID" value="NZ_JACBZX010000001.1"/>
</dbReference>
<feature type="transmembrane region" description="Helical" evidence="7">
    <location>
        <begin position="262"/>
        <end position="285"/>
    </location>
</feature>
<dbReference type="InterPro" id="IPR017039">
    <property type="entry name" value="Virul_fac_BrkB"/>
</dbReference>
<accession>A0A852X8F9</accession>
<keyword evidence="9" id="KW-1185">Reference proteome</keyword>
<keyword evidence="3 7" id="KW-0812">Transmembrane</keyword>
<feature type="transmembrane region" description="Helical" evidence="7">
    <location>
        <begin position="165"/>
        <end position="188"/>
    </location>
</feature>
<feature type="transmembrane region" description="Helical" evidence="7">
    <location>
        <begin position="122"/>
        <end position="144"/>
    </location>
</feature>
<feature type="region of interest" description="Disordered" evidence="6">
    <location>
        <begin position="1"/>
        <end position="25"/>
    </location>
</feature>
<feature type="transmembrane region" description="Helical" evidence="7">
    <location>
        <begin position="225"/>
        <end position="242"/>
    </location>
</feature>
<feature type="transmembrane region" description="Helical" evidence="7">
    <location>
        <begin position="62"/>
        <end position="83"/>
    </location>
</feature>
<gene>
    <name evidence="8" type="ORF">BJY28_001063</name>
</gene>
<dbReference type="AlphaFoldDB" id="A0A852X8F9"/>
<reference evidence="8 9" key="1">
    <citation type="submission" date="2020-07" db="EMBL/GenBank/DDBJ databases">
        <title>Sequencing the genomes of 1000 actinobacteria strains.</title>
        <authorList>
            <person name="Klenk H.-P."/>
        </authorList>
    </citation>
    <scope>NUCLEOTIDE SEQUENCE [LARGE SCALE GENOMIC DNA]</scope>
    <source>
        <strain evidence="8 9">DSM 24723</strain>
    </source>
</reference>
<keyword evidence="2" id="KW-1003">Cell membrane</keyword>
<sequence>MAAQRSPDGEGGEQPEFDGPGPGTVGPVDAFQRRHSVIGFPIAVIYKFIDDFGGYLCALMTYYGFLSLFPVLLLLSTALSIILDGYPSWQEAILDSALSDFPIVGDELRETGSIGGGGPLSIILSGLAALYGGLGIGQAVQYAMNTAWMVPRNSRPNPFASRARGLLLLLVAGLTVTVTTAVTTYLQQLFEGDLVWVATTVASVAISTFVIGTVFVIATSRPLDPTDVLPGALLAAIGWQIMQNVGTTYVGTVVARASNLNSVFAIVLGLLVFIYTIAVIGMICIEINVVRKERLWPRALLTPFTDSVVLTEADQRAYSRHAMAQRLKGFQQIDVFFHDMRGDDDGLTEDDSAHRPPTG</sequence>
<keyword evidence="4 7" id="KW-1133">Transmembrane helix</keyword>
<dbReference type="GO" id="GO:0005886">
    <property type="term" value="C:plasma membrane"/>
    <property type="evidence" value="ECO:0007669"/>
    <property type="project" value="UniProtKB-SubCell"/>
</dbReference>
<evidence type="ECO:0000256" key="1">
    <source>
        <dbReference type="ARBA" id="ARBA00004651"/>
    </source>
</evidence>
<organism evidence="8 9">
    <name type="scientific">Janibacter alkaliphilus</name>
    <dbReference type="NCBI Taxonomy" id="1069963"/>
    <lineage>
        <taxon>Bacteria</taxon>
        <taxon>Bacillati</taxon>
        <taxon>Actinomycetota</taxon>
        <taxon>Actinomycetes</taxon>
        <taxon>Micrococcales</taxon>
        <taxon>Intrasporangiaceae</taxon>
        <taxon>Janibacter</taxon>
    </lineage>
</organism>
<dbReference type="Proteomes" id="UP000592181">
    <property type="component" value="Unassembled WGS sequence"/>
</dbReference>
<feature type="transmembrane region" description="Helical" evidence="7">
    <location>
        <begin position="194"/>
        <end position="218"/>
    </location>
</feature>
<evidence type="ECO:0000256" key="3">
    <source>
        <dbReference type="ARBA" id="ARBA00022692"/>
    </source>
</evidence>
<protein>
    <submittedName>
        <fullName evidence="8">Uncharacterized BrkB/YihY/UPF0761 family membrane protein</fullName>
    </submittedName>
</protein>
<evidence type="ECO:0000256" key="5">
    <source>
        <dbReference type="ARBA" id="ARBA00023136"/>
    </source>
</evidence>
<comment type="caution">
    <text evidence="8">The sequence shown here is derived from an EMBL/GenBank/DDBJ whole genome shotgun (WGS) entry which is preliminary data.</text>
</comment>
<name>A0A852X8F9_9MICO</name>
<evidence type="ECO:0000256" key="6">
    <source>
        <dbReference type="SAM" id="MobiDB-lite"/>
    </source>
</evidence>
<dbReference type="PANTHER" id="PTHR30213:SF1">
    <property type="entry name" value="INNER MEMBRANE PROTEIN YHJD"/>
    <property type="match status" value="1"/>
</dbReference>
<dbReference type="EMBL" id="JACBZX010000001">
    <property type="protein sequence ID" value="NYG36594.1"/>
    <property type="molecule type" value="Genomic_DNA"/>
</dbReference>
<evidence type="ECO:0000256" key="4">
    <source>
        <dbReference type="ARBA" id="ARBA00022989"/>
    </source>
</evidence>
<comment type="subcellular location">
    <subcellularLocation>
        <location evidence="1">Cell membrane</location>
        <topology evidence="1">Multi-pass membrane protein</topology>
    </subcellularLocation>
</comment>
<dbReference type="PANTHER" id="PTHR30213">
    <property type="entry name" value="INNER MEMBRANE PROTEIN YHJD"/>
    <property type="match status" value="1"/>
</dbReference>
<keyword evidence="5 7" id="KW-0472">Membrane</keyword>
<evidence type="ECO:0000256" key="2">
    <source>
        <dbReference type="ARBA" id="ARBA00022475"/>
    </source>
</evidence>
<evidence type="ECO:0000313" key="9">
    <source>
        <dbReference type="Proteomes" id="UP000592181"/>
    </source>
</evidence>
<evidence type="ECO:0000256" key="7">
    <source>
        <dbReference type="SAM" id="Phobius"/>
    </source>
</evidence>
<dbReference type="Pfam" id="PF03631">
    <property type="entry name" value="Virul_fac_BrkB"/>
    <property type="match status" value="1"/>
</dbReference>
<proteinExistence type="predicted"/>